<keyword evidence="2" id="KW-0472">Membrane</keyword>
<accession>A0A8H7N2Q8</accession>
<keyword evidence="2" id="KW-0812">Transmembrane</keyword>
<sequence>MGAKYGLLIPDTYELEVPDDVDMNTTSIFWGLSLGIAIFSATKAGKQTYRSWRRTHRITAYVFMIWAVWFSSQVLGVLAWGFQRGYIAPSFGFYFCVDPIPPSDHPQSAWAPHRGPGKATRLKWIVFAIILSVNISVFIIWMPARLQINDTWIHLNLIWDRCEKVIFALVDGVLNGYFIYLVRTRLIQNGLTKYVPLFRLNLFLIFLSLSLDVVLVGTMSLKNSMVYLSFHPVCYLLKLQIELKMSELITKIVRSTGNHAASDDIYYRHTSTNGKKGKSAPTGGKSKSKVTGMRHGDSVYQGNPNTTNITQIEADDEDIELQNTGPGIVKTVETTVATFAASERDPDGSSQSSSTRNLHYP</sequence>
<comment type="caution">
    <text evidence="3">The sequence shown here is derived from an EMBL/GenBank/DDBJ whole genome shotgun (WGS) entry which is preliminary data.</text>
</comment>
<feature type="transmembrane region" description="Helical" evidence="2">
    <location>
        <begin position="28"/>
        <end position="46"/>
    </location>
</feature>
<dbReference type="PANTHER" id="PTHR35179">
    <property type="entry name" value="PROTEIN CBG02620"/>
    <property type="match status" value="1"/>
</dbReference>
<feature type="region of interest" description="Disordered" evidence="1">
    <location>
        <begin position="339"/>
        <end position="361"/>
    </location>
</feature>
<keyword evidence="2" id="KW-1133">Transmembrane helix</keyword>
<dbReference type="PANTHER" id="PTHR35179:SF1">
    <property type="entry name" value="INTEGRAL MEMBRANE PROTEIN"/>
    <property type="match status" value="1"/>
</dbReference>
<feature type="transmembrane region" description="Helical" evidence="2">
    <location>
        <begin position="58"/>
        <end position="82"/>
    </location>
</feature>
<dbReference type="EMBL" id="JADCTT010000011">
    <property type="protein sequence ID" value="KAF9746470.1"/>
    <property type="molecule type" value="Genomic_DNA"/>
</dbReference>
<feature type="compositionally biased region" description="Polar residues" evidence="1">
    <location>
        <begin position="348"/>
        <end position="361"/>
    </location>
</feature>
<dbReference type="AlphaFoldDB" id="A0A8H7N2Q8"/>
<evidence type="ECO:0000256" key="1">
    <source>
        <dbReference type="SAM" id="MobiDB-lite"/>
    </source>
</evidence>
<reference evidence="3" key="1">
    <citation type="submission" date="2020-10" db="EMBL/GenBank/DDBJ databases">
        <title>High-Quality Genome Resource of Clonostachys rosea strain S41 by Oxford Nanopore Long-Read Sequencing.</title>
        <authorList>
            <person name="Wang H."/>
        </authorList>
    </citation>
    <scope>NUCLEOTIDE SEQUENCE</scope>
    <source>
        <strain evidence="3">S41</strain>
    </source>
</reference>
<name>A0A8H7N2Q8_BIOOC</name>
<evidence type="ECO:0000313" key="4">
    <source>
        <dbReference type="Proteomes" id="UP000616885"/>
    </source>
</evidence>
<feature type="transmembrane region" description="Helical" evidence="2">
    <location>
        <begin position="165"/>
        <end position="182"/>
    </location>
</feature>
<organism evidence="3 4">
    <name type="scientific">Bionectria ochroleuca</name>
    <name type="common">Gliocladium roseum</name>
    <dbReference type="NCBI Taxonomy" id="29856"/>
    <lineage>
        <taxon>Eukaryota</taxon>
        <taxon>Fungi</taxon>
        <taxon>Dikarya</taxon>
        <taxon>Ascomycota</taxon>
        <taxon>Pezizomycotina</taxon>
        <taxon>Sordariomycetes</taxon>
        <taxon>Hypocreomycetidae</taxon>
        <taxon>Hypocreales</taxon>
        <taxon>Bionectriaceae</taxon>
        <taxon>Clonostachys</taxon>
    </lineage>
</organism>
<protein>
    <submittedName>
        <fullName evidence="3">Uncharacterized protein</fullName>
    </submittedName>
</protein>
<evidence type="ECO:0000313" key="3">
    <source>
        <dbReference type="EMBL" id="KAF9746470.1"/>
    </source>
</evidence>
<feature type="transmembrane region" description="Helical" evidence="2">
    <location>
        <begin position="202"/>
        <end position="221"/>
    </location>
</feature>
<proteinExistence type="predicted"/>
<evidence type="ECO:0000256" key="2">
    <source>
        <dbReference type="SAM" id="Phobius"/>
    </source>
</evidence>
<feature type="region of interest" description="Disordered" evidence="1">
    <location>
        <begin position="269"/>
        <end position="305"/>
    </location>
</feature>
<dbReference type="Proteomes" id="UP000616885">
    <property type="component" value="Unassembled WGS sequence"/>
</dbReference>
<feature type="transmembrane region" description="Helical" evidence="2">
    <location>
        <begin position="124"/>
        <end position="144"/>
    </location>
</feature>
<gene>
    <name evidence="3" type="ORF">IM811_003375</name>
</gene>